<evidence type="ECO:0000256" key="4">
    <source>
        <dbReference type="ARBA" id="ARBA00022806"/>
    </source>
</evidence>
<feature type="compositionally biased region" description="Polar residues" evidence="12">
    <location>
        <begin position="757"/>
        <end position="793"/>
    </location>
</feature>
<evidence type="ECO:0000256" key="12">
    <source>
        <dbReference type="SAM" id="MobiDB-lite"/>
    </source>
</evidence>
<comment type="caution">
    <text evidence="11">Lacks conserved residue(s) required for the propagation of feature annotation.</text>
</comment>
<evidence type="ECO:0000256" key="1">
    <source>
        <dbReference type="ARBA" id="ARBA00009922"/>
    </source>
</evidence>
<dbReference type="GO" id="GO:0000725">
    <property type="term" value="P:recombinational repair"/>
    <property type="evidence" value="ECO:0007669"/>
    <property type="project" value="TreeGrafter"/>
</dbReference>
<evidence type="ECO:0000256" key="3">
    <source>
        <dbReference type="ARBA" id="ARBA00022801"/>
    </source>
</evidence>
<dbReference type="EMBL" id="KN822995">
    <property type="protein sequence ID" value="KIO28354.1"/>
    <property type="molecule type" value="Genomic_DNA"/>
</dbReference>
<feature type="region of interest" description="Disordered" evidence="12">
    <location>
        <begin position="757"/>
        <end position="794"/>
    </location>
</feature>
<keyword evidence="5 11" id="KW-0067">ATP-binding</keyword>
<evidence type="ECO:0000313" key="15">
    <source>
        <dbReference type="EMBL" id="KIO28354.1"/>
    </source>
</evidence>
<keyword evidence="4 11" id="KW-0347">Helicase</keyword>
<dbReference type="Pfam" id="PF13361">
    <property type="entry name" value="UvrD_C"/>
    <property type="match status" value="1"/>
</dbReference>
<feature type="domain" description="UvrD-like helicase ATP-binding" evidence="13">
    <location>
        <begin position="1"/>
        <end position="215"/>
    </location>
</feature>
<dbReference type="InterPro" id="IPR014017">
    <property type="entry name" value="DNA_helicase_UvrD-like_C"/>
</dbReference>
<protein>
    <recommendedName>
        <fullName evidence="9">DNA 3'-5' helicase</fullName>
        <ecNumber evidence="9">5.6.2.4</ecNumber>
    </recommendedName>
</protein>
<dbReference type="GO" id="GO:0005634">
    <property type="term" value="C:nucleus"/>
    <property type="evidence" value="ECO:0007669"/>
    <property type="project" value="TreeGrafter"/>
</dbReference>
<sequence length="863" mass="94821">MIGEKDTNALIMGTFHAICSKYLRQYGKLVGLANNFSICDADASKATVAKLLKAKQQRLKDLSLDLNPSAVLSHISKAKSRADTPEDVAAEAEKQNDDVQRFIADVYEEYESALRRNNSLDFDDLLIYGVKLFEGSPHILQGCKHILVDEFQDTSVLQYRLVKLFALTSKCITIVGDPDQSIYGWRAAEIENLAKMQKDFPDTQQIFLEENYRSTGAILAISHAIVSQDKERIDKGLFTIQPSGPKPFIRSCRNEHEEADHMADEIKRLMAYSGGMLNWTDFAILLRYNALSRPIESAFQKHGIPMRMLAGQKFFERAEVKDLLAYLQLADNPDYNPAFVRIVNVPPRSMGNKSIAEVELVAQRKGLSCWAAAEKICAGQVSGNDTRSTNKLRKVLPPFIKVIRTIRELANTGCTVPDLIRRIIELIYYEAYLHKNHSDSDSRWENVQELINFAEEMVDPEAEYVPQPLKPAPKTELVLNDDGSFSEAIEEEDSVVMSETPLRTFLQTSSLSTDTETADDDGEEDKARVTVSTCHAAKGLEWPVVFIPSTEQGTFPFYRTDSVTEERRLLYVACTRAQAFLCLSHVESRMVGGSSTNKECSEFVAPLVKEKKFAEAPPVVDQGVLRLIGSLLGRSMPSDQDIKDKISSYRPLSILPFTSDGPQGFSFAPRSGILPPSDGPAWTPHGGPQPQFSRAATLPRTGPKSLVPLVPTMFSAPAVSVIPGSSKPVSVGSTASNAASGKPVQASVAAYFKPTSTQRMQSPLGSAMSSRSNQNQARATPSVVQPTTRQTASRDIIDLTKDSKPSLASVAAIGQRTVPSKENLPAARPTAPIQLAGGKRRLGMGHIPDGFNSQPNKKLRGPG</sequence>
<keyword evidence="16" id="KW-1185">Reference proteome</keyword>
<comment type="catalytic activity">
    <reaction evidence="10">
        <text>ATP + H2O = ADP + phosphate + H(+)</text>
        <dbReference type="Rhea" id="RHEA:13065"/>
        <dbReference type="ChEBI" id="CHEBI:15377"/>
        <dbReference type="ChEBI" id="CHEBI:15378"/>
        <dbReference type="ChEBI" id="CHEBI:30616"/>
        <dbReference type="ChEBI" id="CHEBI:43474"/>
        <dbReference type="ChEBI" id="CHEBI:456216"/>
        <dbReference type="EC" id="5.6.2.4"/>
    </reaction>
</comment>
<evidence type="ECO:0000256" key="6">
    <source>
        <dbReference type="ARBA" id="ARBA00023125"/>
    </source>
</evidence>
<feature type="region of interest" description="Disordered" evidence="12">
    <location>
        <begin position="725"/>
        <end position="744"/>
    </location>
</feature>
<dbReference type="Gene3D" id="1.10.10.160">
    <property type="match status" value="1"/>
</dbReference>
<dbReference type="InterPro" id="IPR013986">
    <property type="entry name" value="DExx_box_DNA_helicase_dom_sf"/>
</dbReference>
<keyword evidence="2 11" id="KW-0547">Nucleotide-binding</keyword>
<evidence type="ECO:0000259" key="14">
    <source>
        <dbReference type="PROSITE" id="PS51217"/>
    </source>
</evidence>
<organism evidence="15 16">
    <name type="scientific">Tulasnella calospora MUT 4182</name>
    <dbReference type="NCBI Taxonomy" id="1051891"/>
    <lineage>
        <taxon>Eukaryota</taxon>
        <taxon>Fungi</taxon>
        <taxon>Dikarya</taxon>
        <taxon>Basidiomycota</taxon>
        <taxon>Agaricomycotina</taxon>
        <taxon>Agaricomycetes</taxon>
        <taxon>Cantharellales</taxon>
        <taxon>Tulasnellaceae</taxon>
        <taxon>Tulasnella</taxon>
    </lineage>
</organism>
<dbReference type="STRING" id="1051891.A0A0C3QN15"/>
<dbReference type="PROSITE" id="PS51198">
    <property type="entry name" value="UVRD_HELICASE_ATP_BIND"/>
    <property type="match status" value="1"/>
</dbReference>
<evidence type="ECO:0000256" key="5">
    <source>
        <dbReference type="ARBA" id="ARBA00022840"/>
    </source>
</evidence>
<dbReference type="GO" id="GO:0043138">
    <property type="term" value="F:3'-5' DNA helicase activity"/>
    <property type="evidence" value="ECO:0007669"/>
    <property type="project" value="UniProtKB-EC"/>
</dbReference>
<dbReference type="PROSITE" id="PS51217">
    <property type="entry name" value="UVRD_HELICASE_CTER"/>
    <property type="match status" value="1"/>
</dbReference>
<feature type="region of interest" description="Disordered" evidence="12">
    <location>
        <begin position="822"/>
        <end position="863"/>
    </location>
</feature>
<evidence type="ECO:0000256" key="7">
    <source>
        <dbReference type="ARBA" id="ARBA00023235"/>
    </source>
</evidence>
<dbReference type="InterPro" id="IPR027417">
    <property type="entry name" value="P-loop_NTPase"/>
</dbReference>
<evidence type="ECO:0000256" key="11">
    <source>
        <dbReference type="PROSITE-ProRule" id="PRU00560"/>
    </source>
</evidence>
<evidence type="ECO:0000313" key="16">
    <source>
        <dbReference type="Proteomes" id="UP000054248"/>
    </source>
</evidence>
<reference evidence="16" key="2">
    <citation type="submission" date="2015-01" db="EMBL/GenBank/DDBJ databases">
        <title>Evolutionary Origins and Diversification of the Mycorrhizal Mutualists.</title>
        <authorList>
            <consortium name="DOE Joint Genome Institute"/>
            <consortium name="Mycorrhizal Genomics Consortium"/>
            <person name="Kohler A."/>
            <person name="Kuo A."/>
            <person name="Nagy L.G."/>
            <person name="Floudas D."/>
            <person name="Copeland A."/>
            <person name="Barry K.W."/>
            <person name="Cichocki N."/>
            <person name="Veneault-Fourrey C."/>
            <person name="LaButti K."/>
            <person name="Lindquist E.A."/>
            <person name="Lipzen A."/>
            <person name="Lundell T."/>
            <person name="Morin E."/>
            <person name="Murat C."/>
            <person name="Riley R."/>
            <person name="Ohm R."/>
            <person name="Sun H."/>
            <person name="Tunlid A."/>
            <person name="Henrissat B."/>
            <person name="Grigoriev I.V."/>
            <person name="Hibbett D.S."/>
            <person name="Martin F."/>
        </authorList>
    </citation>
    <scope>NUCLEOTIDE SEQUENCE [LARGE SCALE GENOMIC DNA]</scope>
    <source>
        <strain evidence="16">MUT 4182</strain>
    </source>
</reference>
<keyword evidence="6" id="KW-0238">DNA-binding</keyword>
<dbReference type="InterPro" id="IPR014016">
    <property type="entry name" value="UvrD-like_ATP-bd"/>
</dbReference>
<dbReference type="AlphaFoldDB" id="A0A0C3QN15"/>
<dbReference type="EC" id="5.6.2.4" evidence="9"/>
<dbReference type="Pfam" id="PF00580">
    <property type="entry name" value="UvrD-helicase"/>
    <property type="match status" value="1"/>
</dbReference>
<evidence type="ECO:0000259" key="13">
    <source>
        <dbReference type="PROSITE" id="PS51198"/>
    </source>
</evidence>
<accession>A0A0C3QN15</accession>
<keyword evidence="3 11" id="KW-0378">Hydrolase</keyword>
<evidence type="ECO:0000256" key="10">
    <source>
        <dbReference type="ARBA" id="ARBA00048988"/>
    </source>
</evidence>
<feature type="compositionally biased region" description="Polar residues" evidence="12">
    <location>
        <begin position="727"/>
        <end position="739"/>
    </location>
</feature>
<dbReference type="PANTHER" id="PTHR11070:SF2">
    <property type="entry name" value="ATP-DEPENDENT DNA HELICASE SRS2"/>
    <property type="match status" value="1"/>
</dbReference>
<dbReference type="GO" id="GO:0016787">
    <property type="term" value="F:hydrolase activity"/>
    <property type="evidence" value="ECO:0007669"/>
    <property type="project" value="UniProtKB-UniRule"/>
</dbReference>
<dbReference type="InterPro" id="IPR000212">
    <property type="entry name" value="DNA_helicase_UvrD/REP"/>
</dbReference>
<dbReference type="HOGENOM" id="CLU_004585_4_1_1"/>
<dbReference type="PANTHER" id="PTHR11070">
    <property type="entry name" value="UVRD / RECB / PCRA DNA HELICASE FAMILY MEMBER"/>
    <property type="match status" value="1"/>
</dbReference>
<feature type="domain" description="UvrD-like helicase C-terminal" evidence="14">
    <location>
        <begin position="216"/>
        <end position="539"/>
    </location>
</feature>
<dbReference type="Proteomes" id="UP000054248">
    <property type="component" value="Unassembled WGS sequence"/>
</dbReference>
<gene>
    <name evidence="15" type="ORF">M407DRAFT_22412</name>
</gene>
<dbReference type="Gene3D" id="1.10.486.10">
    <property type="entry name" value="PCRA, domain 4"/>
    <property type="match status" value="1"/>
</dbReference>
<evidence type="ECO:0000256" key="8">
    <source>
        <dbReference type="ARBA" id="ARBA00034617"/>
    </source>
</evidence>
<evidence type="ECO:0000256" key="9">
    <source>
        <dbReference type="ARBA" id="ARBA00034808"/>
    </source>
</evidence>
<dbReference type="GO" id="GO:0003677">
    <property type="term" value="F:DNA binding"/>
    <property type="evidence" value="ECO:0007669"/>
    <property type="project" value="UniProtKB-KW"/>
</dbReference>
<dbReference type="Gene3D" id="3.40.50.300">
    <property type="entry name" value="P-loop containing nucleotide triphosphate hydrolases"/>
    <property type="match status" value="2"/>
</dbReference>
<comment type="similarity">
    <text evidence="1">Belongs to the helicase family. UvrD subfamily.</text>
</comment>
<comment type="catalytic activity">
    <reaction evidence="8">
        <text>Couples ATP hydrolysis with the unwinding of duplex DNA by translocating in the 3'-5' direction.</text>
        <dbReference type="EC" id="5.6.2.4"/>
    </reaction>
</comment>
<dbReference type="CDD" id="cd17932">
    <property type="entry name" value="DEXQc_UvrD"/>
    <property type="match status" value="1"/>
</dbReference>
<feature type="region of interest" description="Disordered" evidence="12">
    <location>
        <begin position="671"/>
        <end position="700"/>
    </location>
</feature>
<name>A0A0C3QN15_9AGAM</name>
<reference evidence="15 16" key="1">
    <citation type="submission" date="2014-04" db="EMBL/GenBank/DDBJ databases">
        <authorList>
            <consortium name="DOE Joint Genome Institute"/>
            <person name="Kuo A."/>
            <person name="Girlanda M."/>
            <person name="Perotto S."/>
            <person name="Kohler A."/>
            <person name="Nagy L.G."/>
            <person name="Floudas D."/>
            <person name="Copeland A."/>
            <person name="Barry K.W."/>
            <person name="Cichocki N."/>
            <person name="Veneault-Fourrey C."/>
            <person name="LaButti K."/>
            <person name="Lindquist E.A."/>
            <person name="Lipzen A."/>
            <person name="Lundell T."/>
            <person name="Morin E."/>
            <person name="Murat C."/>
            <person name="Sun H."/>
            <person name="Tunlid A."/>
            <person name="Henrissat B."/>
            <person name="Grigoriev I.V."/>
            <person name="Hibbett D.S."/>
            <person name="Martin F."/>
            <person name="Nordberg H.P."/>
            <person name="Cantor M.N."/>
            <person name="Hua S.X."/>
        </authorList>
    </citation>
    <scope>NUCLEOTIDE SEQUENCE [LARGE SCALE GENOMIC DNA]</scope>
    <source>
        <strain evidence="15 16">MUT 4182</strain>
    </source>
</reference>
<proteinExistence type="inferred from homology"/>
<dbReference type="OrthoDB" id="1470711at2759"/>
<evidence type="ECO:0000256" key="2">
    <source>
        <dbReference type="ARBA" id="ARBA00022741"/>
    </source>
</evidence>
<keyword evidence="7" id="KW-0413">Isomerase</keyword>
<dbReference type="SUPFAM" id="SSF52540">
    <property type="entry name" value="P-loop containing nucleoside triphosphate hydrolases"/>
    <property type="match status" value="1"/>
</dbReference>
<dbReference type="GO" id="GO:0005524">
    <property type="term" value="F:ATP binding"/>
    <property type="evidence" value="ECO:0007669"/>
    <property type="project" value="UniProtKB-UniRule"/>
</dbReference>